<dbReference type="CDD" id="cd02440">
    <property type="entry name" value="AdoMet_MTases"/>
    <property type="match status" value="1"/>
</dbReference>
<dbReference type="PANTHER" id="PTHR43861">
    <property type="entry name" value="TRANS-ACONITATE 2-METHYLTRANSFERASE-RELATED"/>
    <property type="match status" value="1"/>
</dbReference>
<sequence>MANLQPGSSILDLGCGVARVAIAARNVLGTSHGRIVAIDISLGCLQEAQRELERAHLENEITLLHGDISGMSDIEGLRSLGSDVKPTFDVIFARNVLNSVPPEQRAAILQHWATYLTPDTGRMILTLGMVAENPGEVLEYEAEIAGILVVHSIGQVLSRLNKMTEGDWIFGERVFEDLITATGLRMGAIRRVGFDREDGFDWLDQRSQFEQHTLRRHAEILQEGHDDPASTNADGSFSRLFKAQMKSEAVKKIKQQVAEVTETETLYVVLYFVVLAVVVVA</sequence>
<dbReference type="SUPFAM" id="SSF53335">
    <property type="entry name" value="S-adenosyl-L-methionine-dependent methyltransferases"/>
    <property type="match status" value="1"/>
</dbReference>
<dbReference type="InterPro" id="IPR029063">
    <property type="entry name" value="SAM-dependent_MTases_sf"/>
</dbReference>
<accession>A0A8H6L7S9</accession>
<evidence type="ECO:0000259" key="3">
    <source>
        <dbReference type="Pfam" id="PF13649"/>
    </source>
</evidence>
<dbReference type="GeneID" id="59284866"/>
<evidence type="ECO:0000313" key="5">
    <source>
        <dbReference type="Proteomes" id="UP000578531"/>
    </source>
</evidence>
<gene>
    <name evidence="4" type="ORF">HO173_003197</name>
</gene>
<dbReference type="InterPro" id="IPR041698">
    <property type="entry name" value="Methyltransf_25"/>
</dbReference>
<evidence type="ECO:0000256" key="2">
    <source>
        <dbReference type="ARBA" id="ARBA00022679"/>
    </source>
</evidence>
<dbReference type="Pfam" id="PF13649">
    <property type="entry name" value="Methyltransf_25"/>
    <property type="match status" value="1"/>
</dbReference>
<feature type="domain" description="Methyltransferase" evidence="3">
    <location>
        <begin position="10"/>
        <end position="119"/>
    </location>
</feature>
<reference evidence="4 5" key="1">
    <citation type="journal article" date="2020" name="Genomics">
        <title>Complete, high-quality genomes from long-read metagenomic sequencing of two wolf lichen thalli reveals enigmatic genome architecture.</title>
        <authorList>
            <person name="McKenzie S.K."/>
            <person name="Walston R.F."/>
            <person name="Allen J.L."/>
        </authorList>
    </citation>
    <scope>NUCLEOTIDE SEQUENCE [LARGE SCALE GENOMIC DNA]</scope>
    <source>
        <strain evidence="4">WasteWater2</strain>
    </source>
</reference>
<dbReference type="RefSeq" id="XP_037167990.1">
    <property type="nucleotide sequence ID" value="XM_037305125.1"/>
</dbReference>
<organism evidence="4 5">
    <name type="scientific">Letharia columbiana</name>
    <dbReference type="NCBI Taxonomy" id="112416"/>
    <lineage>
        <taxon>Eukaryota</taxon>
        <taxon>Fungi</taxon>
        <taxon>Dikarya</taxon>
        <taxon>Ascomycota</taxon>
        <taxon>Pezizomycotina</taxon>
        <taxon>Lecanoromycetes</taxon>
        <taxon>OSLEUM clade</taxon>
        <taxon>Lecanoromycetidae</taxon>
        <taxon>Lecanorales</taxon>
        <taxon>Lecanorineae</taxon>
        <taxon>Parmeliaceae</taxon>
        <taxon>Letharia</taxon>
    </lineage>
</organism>
<name>A0A8H6L7S9_9LECA</name>
<dbReference type="PANTHER" id="PTHR43861:SF1">
    <property type="entry name" value="TRANS-ACONITATE 2-METHYLTRANSFERASE"/>
    <property type="match status" value="1"/>
</dbReference>
<evidence type="ECO:0000313" key="4">
    <source>
        <dbReference type="EMBL" id="KAF6238691.1"/>
    </source>
</evidence>
<comment type="caution">
    <text evidence="4">The sequence shown here is derived from an EMBL/GenBank/DDBJ whole genome shotgun (WGS) entry which is preliminary data.</text>
</comment>
<dbReference type="GO" id="GO:0032259">
    <property type="term" value="P:methylation"/>
    <property type="evidence" value="ECO:0007669"/>
    <property type="project" value="UniProtKB-KW"/>
</dbReference>
<keyword evidence="5" id="KW-1185">Reference proteome</keyword>
<dbReference type="Gene3D" id="3.40.50.150">
    <property type="entry name" value="Vaccinia Virus protein VP39"/>
    <property type="match status" value="1"/>
</dbReference>
<proteinExistence type="predicted"/>
<keyword evidence="2" id="KW-0808">Transferase</keyword>
<dbReference type="Proteomes" id="UP000578531">
    <property type="component" value="Unassembled WGS sequence"/>
</dbReference>
<keyword evidence="1" id="KW-0489">Methyltransferase</keyword>
<dbReference type="GO" id="GO:0008168">
    <property type="term" value="F:methyltransferase activity"/>
    <property type="evidence" value="ECO:0007669"/>
    <property type="project" value="UniProtKB-KW"/>
</dbReference>
<dbReference type="AlphaFoldDB" id="A0A8H6L7S9"/>
<dbReference type="EMBL" id="JACCJC010000008">
    <property type="protein sequence ID" value="KAF6238691.1"/>
    <property type="molecule type" value="Genomic_DNA"/>
</dbReference>
<dbReference type="OrthoDB" id="6329284at2759"/>
<protein>
    <recommendedName>
        <fullName evidence="3">Methyltransferase domain-containing protein</fullName>
    </recommendedName>
</protein>
<evidence type="ECO:0000256" key="1">
    <source>
        <dbReference type="ARBA" id="ARBA00022603"/>
    </source>
</evidence>